<dbReference type="Pfam" id="PF00021">
    <property type="entry name" value="UPAR_LY6"/>
    <property type="match status" value="1"/>
</dbReference>
<proteinExistence type="evidence at transcript level"/>
<dbReference type="EMBL" id="CH474121">
    <property type="protein sequence ID" value="EDL83520.1"/>
    <property type="molecule type" value="Genomic_DNA"/>
</dbReference>
<dbReference type="GeneID" id="406867"/>
<evidence type="ECO:0000313" key="3">
    <source>
        <dbReference type="EMBL" id="CCI79666.1"/>
    </source>
</evidence>
<dbReference type="ExpressionAtlas" id="N0E642">
    <property type="expression patterns" value="baseline and differential"/>
</dbReference>
<accession>N0E642</accession>
<organism evidence="3">
    <name type="scientific">Rattus norvegicus</name>
    <name type="common">Rat</name>
    <dbReference type="NCBI Taxonomy" id="10116"/>
    <lineage>
        <taxon>Eukaryota</taxon>
        <taxon>Metazoa</taxon>
        <taxon>Chordata</taxon>
        <taxon>Craniata</taxon>
        <taxon>Vertebrata</taxon>
        <taxon>Euteleostomi</taxon>
        <taxon>Mammalia</taxon>
        <taxon>Eutheria</taxon>
        <taxon>Euarchontoglires</taxon>
        <taxon>Glires</taxon>
        <taxon>Rodentia</taxon>
        <taxon>Myomorpha</taxon>
        <taxon>Muroidea</taxon>
        <taxon>Muridae</taxon>
        <taxon>Murinae</taxon>
        <taxon>Rattus</taxon>
    </lineage>
</organism>
<dbReference type="HOGENOM" id="CLU_120540_0_0_1"/>
<evidence type="ECO:0000256" key="1">
    <source>
        <dbReference type="SAM" id="SignalP"/>
    </source>
</evidence>
<dbReference type="OMA" id="CMVISIY"/>
<dbReference type="RefSeq" id="NP_001001934.1">
    <property type="nucleotide sequence ID" value="NM_001001934.2"/>
</dbReference>
<dbReference type="EMBL" id="HE864429">
    <property type="protein sequence ID" value="CCI79666.1"/>
    <property type="molecule type" value="mRNA"/>
</dbReference>
<dbReference type="AlphaFoldDB" id="N0E642"/>
<feature type="signal peptide" evidence="1">
    <location>
        <begin position="1"/>
        <end position="18"/>
    </location>
</feature>
<dbReference type="GO" id="GO:0032991">
    <property type="term" value="C:protein-containing complex"/>
    <property type="evidence" value="ECO:0007669"/>
    <property type="project" value="Ensembl"/>
</dbReference>
<dbReference type="OrthoDB" id="9834531at2759"/>
<dbReference type="CDD" id="cd23544">
    <property type="entry name" value="TFP_LU_ECD_Ly6G5b"/>
    <property type="match status" value="1"/>
</dbReference>
<reference evidence="4" key="1">
    <citation type="journal article" date="2005" name="Genome Res.">
        <title>Gene and alternative splicing annotation with AIR.</title>
        <authorList>
            <person name="Florea L."/>
            <person name="Di Francesco V."/>
            <person name="Miller J."/>
            <person name="Turner R."/>
            <person name="Yao A."/>
            <person name="Harris M."/>
            <person name="Walenz B."/>
            <person name="Mobarry C."/>
            <person name="Merkulov G.V."/>
            <person name="Charlab R."/>
            <person name="Dew I."/>
            <person name="Deng Z."/>
            <person name="Istrail S."/>
            <person name="Li P."/>
            <person name="Sutton G."/>
        </authorList>
    </citation>
    <scope>NUCLEOTIDE SEQUENCE</scope>
    <source>
        <strain evidence="4">BN</strain>
    </source>
</reference>
<dbReference type="PANTHER" id="PTHR14313:SF2">
    <property type="entry name" value="LYMPHOCYTE ANTIGEN 6 COMPLEX LOCUS PROTEIN G5B"/>
    <property type="match status" value="1"/>
</dbReference>
<dbReference type="KEGG" id="rno:406867"/>
<name>N0E642_RAT</name>
<dbReference type="InterPro" id="IPR038773">
    <property type="entry name" value="LY6G5B"/>
</dbReference>
<dbReference type="GO" id="GO:0009897">
    <property type="term" value="C:external side of plasma membrane"/>
    <property type="evidence" value="ECO:0007669"/>
    <property type="project" value="Ensembl"/>
</dbReference>
<evidence type="ECO:0000259" key="2">
    <source>
        <dbReference type="Pfam" id="PF00021"/>
    </source>
</evidence>
<evidence type="ECO:0000313" key="4">
    <source>
        <dbReference type="EMBL" id="EDL83520.1"/>
    </source>
</evidence>
<reference evidence="3" key="3">
    <citation type="journal article" date="2013" name="BMC Genomics">
        <title>Intron retention and transcript chimerism conserved across mammals: Ly6g5b and Csnk2b-Ly6g5b as examples.</title>
        <authorList>
            <person name="Hernandez-Torres F."/>
            <person name="Rastrojo A."/>
            <person name="Aguado B."/>
        </authorList>
    </citation>
    <scope>NUCLEOTIDE SEQUENCE</scope>
    <source>
        <tissue evidence="3">Brain</tissue>
    </source>
</reference>
<dbReference type="RGD" id="1303101">
    <property type="gene designation" value="Ly6g5b"/>
</dbReference>
<evidence type="ECO:0000313" key="5">
    <source>
        <dbReference type="RGD" id="1303101"/>
    </source>
</evidence>
<dbReference type="InterPro" id="IPR016054">
    <property type="entry name" value="LY6_UPA_recep-like"/>
</dbReference>
<gene>
    <name evidence="3 5" type="primary">Ly6g5b</name>
    <name evidence="4" type="ORF">rCG_38244</name>
</gene>
<feature type="chain" id="PRO_5013530023" evidence="1">
    <location>
        <begin position="19"/>
        <end position="194"/>
    </location>
</feature>
<feature type="domain" description="UPAR/Ly6" evidence="2">
    <location>
        <begin position="26"/>
        <end position="106"/>
    </location>
</feature>
<dbReference type="CTD" id="58496"/>
<keyword evidence="1" id="KW-0732">Signal</keyword>
<dbReference type="PANTHER" id="PTHR14313">
    <property type="entry name" value="LYMPHOCYTE ANTIGEN 6 COMPLEX LOCUS PROTEIN G5B"/>
    <property type="match status" value="1"/>
</dbReference>
<dbReference type="Proteomes" id="UP000234681">
    <property type="component" value="Chromosome 20"/>
</dbReference>
<sequence>MRACVLVHVLTMVGFALGKAPVASVRTCHLCFLEDPSIGCISGSEKCTISSSSPCMVITIYQNVKVRFHVRGCGQHHSFRCQENHVIYYSDYWYRVNCCQYDYCNSWSSAQHQSTLPGPPGNHLGVPLSESQIKQFYQALHLPLFQPDLHTHKVSEGPDSLILPPGLGLSIADLRKIYLFLNSSGLLVLPQARP</sequence>
<reference evidence="4" key="2">
    <citation type="submission" date="2005-07" db="EMBL/GenBank/DDBJ databases">
        <authorList>
            <person name="Mural R.J."/>
            <person name="Li P.W."/>
            <person name="Adams M.D."/>
            <person name="Amanatides P.G."/>
            <person name="Baden-Tillson H."/>
            <person name="Barnstead M."/>
            <person name="Chin S.H."/>
            <person name="Dew I."/>
            <person name="Evans C.A."/>
            <person name="Ferriera S."/>
            <person name="Flanigan M."/>
            <person name="Fosler C."/>
            <person name="Glodek A."/>
            <person name="Gu Z."/>
            <person name="Holt R.A."/>
            <person name="Jennings D."/>
            <person name="Kraft C.L."/>
            <person name="Lu F."/>
            <person name="Nguyen T."/>
            <person name="Nusskern D.R."/>
            <person name="Pfannkoch C.M."/>
            <person name="Sitter C."/>
            <person name="Sutton G.G."/>
            <person name="Venter J.C."/>
            <person name="Wang Z."/>
            <person name="Woodage T."/>
            <person name="Zheng X.H."/>
            <person name="Zhong F."/>
        </authorList>
    </citation>
    <scope>NUCLEOTIDE SEQUENCE</scope>
    <source>
        <strain evidence="4">BN</strain>
    </source>
</reference>
<dbReference type="GO" id="GO:0042802">
    <property type="term" value="F:identical protein binding"/>
    <property type="evidence" value="ECO:0007669"/>
    <property type="project" value="Ensembl"/>
</dbReference>
<protein>
    <submittedName>
        <fullName evidence="3">Ly6g5bsplicing isoform 658</fullName>
    </submittedName>
    <submittedName>
        <fullName evidence="4">Lymphocyte antigen 6 complex, locus G5B, isoform CRA_b</fullName>
    </submittedName>
</protein>